<dbReference type="PANTHER" id="PTHR21461:SF69">
    <property type="entry name" value="GLYCOSYLTRANSFERASE FAMILY 92 PROTEIN"/>
    <property type="match status" value="1"/>
</dbReference>
<evidence type="ECO:0000256" key="1">
    <source>
        <dbReference type="ARBA" id="ARBA00004167"/>
    </source>
</evidence>
<organism evidence="4 5">
    <name type="scientific">Actibacterium lipolyticum</name>
    <dbReference type="NCBI Taxonomy" id="1524263"/>
    <lineage>
        <taxon>Bacteria</taxon>
        <taxon>Pseudomonadati</taxon>
        <taxon>Pseudomonadota</taxon>
        <taxon>Alphaproteobacteria</taxon>
        <taxon>Rhodobacterales</taxon>
        <taxon>Roseobacteraceae</taxon>
        <taxon>Actibacterium</taxon>
    </lineage>
</organism>
<dbReference type="SUPFAM" id="SSF53448">
    <property type="entry name" value="Nucleotide-diphospho-sugar transferases"/>
    <property type="match status" value="1"/>
</dbReference>
<keyword evidence="3" id="KW-1133">Transmembrane helix</keyword>
<name>A0A238JX34_9RHOB</name>
<dbReference type="AlphaFoldDB" id="A0A238JX34"/>
<reference evidence="5" key="1">
    <citation type="submission" date="2017-05" db="EMBL/GenBank/DDBJ databases">
        <authorList>
            <person name="Rodrigo-Torres L."/>
            <person name="Arahal R. D."/>
            <person name="Lucena T."/>
        </authorList>
    </citation>
    <scope>NUCLEOTIDE SEQUENCE [LARGE SCALE GENOMIC DNA]</scope>
    <source>
        <strain evidence="5">CECT 8621</strain>
    </source>
</reference>
<keyword evidence="3" id="KW-0472">Membrane</keyword>
<keyword evidence="5" id="KW-1185">Reference proteome</keyword>
<accession>A0A238JX34</accession>
<dbReference type="GO" id="GO:0016757">
    <property type="term" value="F:glycosyltransferase activity"/>
    <property type="evidence" value="ECO:0007669"/>
    <property type="project" value="TreeGrafter"/>
</dbReference>
<evidence type="ECO:0008006" key="6">
    <source>
        <dbReference type="Google" id="ProtNLM"/>
    </source>
</evidence>
<evidence type="ECO:0000256" key="3">
    <source>
        <dbReference type="ARBA" id="ARBA00022989"/>
    </source>
</evidence>
<proteinExistence type="predicted"/>
<dbReference type="Proteomes" id="UP000202922">
    <property type="component" value="Unassembled WGS sequence"/>
</dbReference>
<keyword evidence="2" id="KW-0812">Transmembrane</keyword>
<dbReference type="GO" id="GO:0016020">
    <property type="term" value="C:membrane"/>
    <property type="evidence" value="ECO:0007669"/>
    <property type="project" value="UniProtKB-SubCell"/>
</dbReference>
<dbReference type="PANTHER" id="PTHR21461">
    <property type="entry name" value="GLYCOSYLTRANSFERASE FAMILY 92 PROTEIN"/>
    <property type="match status" value="1"/>
</dbReference>
<gene>
    <name evidence="4" type="ORF">COL8621_01237</name>
</gene>
<comment type="subcellular location">
    <subcellularLocation>
        <location evidence="1">Membrane</location>
        <topology evidence="1">Single-pass membrane protein</topology>
    </subcellularLocation>
</comment>
<evidence type="ECO:0000313" key="5">
    <source>
        <dbReference type="Proteomes" id="UP000202922"/>
    </source>
</evidence>
<dbReference type="GO" id="GO:0005737">
    <property type="term" value="C:cytoplasm"/>
    <property type="evidence" value="ECO:0007669"/>
    <property type="project" value="TreeGrafter"/>
</dbReference>
<dbReference type="EMBL" id="FXYE01000001">
    <property type="protein sequence ID" value="SMX34276.1"/>
    <property type="molecule type" value="Genomic_DNA"/>
</dbReference>
<evidence type="ECO:0000313" key="4">
    <source>
        <dbReference type="EMBL" id="SMX34276.1"/>
    </source>
</evidence>
<protein>
    <recommendedName>
        <fullName evidence="6">Glycosyl transferase family 2</fullName>
    </recommendedName>
</protein>
<evidence type="ECO:0000256" key="2">
    <source>
        <dbReference type="ARBA" id="ARBA00022692"/>
    </source>
</evidence>
<dbReference type="Pfam" id="PF13704">
    <property type="entry name" value="Glyco_tranf_2_4"/>
    <property type="match status" value="1"/>
</dbReference>
<dbReference type="InterPro" id="IPR029044">
    <property type="entry name" value="Nucleotide-diphossugar_trans"/>
</dbReference>
<dbReference type="OrthoDB" id="4964299at2"/>
<sequence>MVRALAVLTVRNEAAFLLEWLAHHRAIGFSDFLVFSNDCDDGTDAMLDRLAELGHLTHVRNTGPFDGGVQWAAMKLADKHPLVQKADWILPLDIDEFVNIHTGDHTLSALFDALPDATAITLTWRLFGNGGIAHFEDRPICDQFTNAAPAITNWPWRANMFKTLYRNDGTYGKLGVHRPRNPDPAKLPDAKWFDGEGRPLPEMFSRQRIFSNMGQSNFGLVQLNHYPLGAMESYILKCDRGRAVHGEDKLGMDYWVERNFNTDKDTSIAATAPERDKELADLMADAALNDLHHSAVRWRKERFSQLMMEEPNRALFARLVMTPPSRPVQINAARFLTRFANLAHQRQN</sequence>